<dbReference type="FunFam" id="3.40.50.1390:FF:000008">
    <property type="entry name" value="DNA recombinase"/>
    <property type="match status" value="1"/>
</dbReference>
<proteinExistence type="predicted"/>
<dbReference type="Proteomes" id="UP000189796">
    <property type="component" value="Chromosome I"/>
</dbReference>
<protein>
    <submittedName>
        <fullName evidence="4">Site-specific DNA recombinase</fullName>
    </submittedName>
</protein>
<gene>
    <name evidence="4" type="ORF">SAMN05443248_1972</name>
</gene>
<evidence type="ECO:0000313" key="4">
    <source>
        <dbReference type="EMBL" id="SHG56454.1"/>
    </source>
</evidence>
<dbReference type="InterPro" id="IPR011109">
    <property type="entry name" value="DNA_bind_recombinase_dom"/>
</dbReference>
<dbReference type="EMBL" id="LT670817">
    <property type="protein sequence ID" value="SHG56454.1"/>
    <property type="molecule type" value="Genomic_DNA"/>
</dbReference>
<accession>A0A1M5KUI3</accession>
<sequence>MEISSVDVKRSSDQSGRVTHSAAEYVRMSTDHQKYSTENQSQEIREYALRRGFKIEKTYADSGKSGLNLDGRDALKQLIDDVQSGNAQFSIIIVYDVSRWGRFQDADESAYYEYICKRAGIRVCYCAEQFENDGSPVSTIVKGVKRAMAGEYSRELSVKVFAGQRRLIELGYRQGGPAGYGLRRKLIDQNGAPKTELVRGEHKSIQTDRIILIPGPEQEIETIRFIYESFVAAGKSEAEIATLLNQRGALTDLDRPWTRATVHQILINEKYVGNNVWNRSSCKLKGHRIANPPEKWVRHDKAFEQIIDDETFQAAQKIIGDRAKHYSDEELLDLLRGLLDSHGYLSGIIIDELEIGPSSSAYRSRFGSLVRAYELIGFTPERDYRYIEINRALRRMYPGLIASTIRGIEAIGGMVRQDRDTDLLEVNDEFTASLCLVRSQETSSGTHRWHVRFDMGLRPDITVAVRMNQMNAGILDYYLLPRFDMEASKLRLAEDNGAGLDAYRFDELDALFELAARSQLMEVRHGLGSIY</sequence>
<dbReference type="Gene3D" id="3.90.1750.20">
    <property type="entry name" value="Putative Large Serine Recombinase, Chain B, Domain 2"/>
    <property type="match status" value="1"/>
</dbReference>
<dbReference type="GO" id="GO:0003677">
    <property type="term" value="F:DNA binding"/>
    <property type="evidence" value="ECO:0007669"/>
    <property type="project" value="InterPro"/>
</dbReference>
<evidence type="ECO:0000256" key="1">
    <source>
        <dbReference type="SAM" id="MobiDB-lite"/>
    </source>
</evidence>
<dbReference type="PROSITE" id="PS51736">
    <property type="entry name" value="RECOMBINASES_3"/>
    <property type="match status" value="1"/>
</dbReference>
<organism evidence="4 5">
    <name type="scientific">Bradyrhizobium erythrophlei</name>
    <dbReference type="NCBI Taxonomy" id="1437360"/>
    <lineage>
        <taxon>Bacteria</taxon>
        <taxon>Pseudomonadati</taxon>
        <taxon>Pseudomonadota</taxon>
        <taxon>Alphaproteobacteria</taxon>
        <taxon>Hyphomicrobiales</taxon>
        <taxon>Nitrobacteraceae</taxon>
        <taxon>Bradyrhizobium</taxon>
    </lineage>
</organism>
<dbReference type="InterPro" id="IPR036162">
    <property type="entry name" value="Resolvase-like_N_sf"/>
</dbReference>
<evidence type="ECO:0000259" key="3">
    <source>
        <dbReference type="PROSITE" id="PS51737"/>
    </source>
</evidence>
<dbReference type="SUPFAM" id="SSF53041">
    <property type="entry name" value="Resolvase-like"/>
    <property type="match status" value="1"/>
</dbReference>
<feature type="region of interest" description="Disordered" evidence="1">
    <location>
        <begin position="1"/>
        <end position="20"/>
    </location>
</feature>
<evidence type="ECO:0000313" key="5">
    <source>
        <dbReference type="Proteomes" id="UP000189796"/>
    </source>
</evidence>
<dbReference type="SMART" id="SM00857">
    <property type="entry name" value="Resolvase"/>
    <property type="match status" value="1"/>
</dbReference>
<feature type="domain" description="Recombinase" evidence="3">
    <location>
        <begin position="201"/>
        <end position="325"/>
    </location>
</feature>
<reference evidence="4 5" key="1">
    <citation type="submission" date="2016-11" db="EMBL/GenBank/DDBJ databases">
        <authorList>
            <person name="Jaros S."/>
            <person name="Januszkiewicz K."/>
            <person name="Wedrychowicz H."/>
        </authorList>
    </citation>
    <scope>NUCLEOTIDE SEQUENCE [LARGE SCALE GENOMIC DNA]</scope>
    <source>
        <strain evidence="4 5">GAS138</strain>
    </source>
</reference>
<dbReference type="PANTHER" id="PTHR30461:SF23">
    <property type="entry name" value="DNA RECOMBINASE-RELATED"/>
    <property type="match status" value="1"/>
</dbReference>
<feature type="domain" description="Resolvase/invertase-type recombinase catalytic" evidence="2">
    <location>
        <begin position="21"/>
        <end position="171"/>
    </location>
</feature>
<dbReference type="AlphaFoldDB" id="A0A1M5KUI3"/>
<dbReference type="RefSeq" id="WP_079601059.1">
    <property type="nucleotide sequence ID" value="NZ_LT670817.1"/>
</dbReference>
<dbReference type="CDD" id="cd00338">
    <property type="entry name" value="Ser_Recombinase"/>
    <property type="match status" value="1"/>
</dbReference>
<dbReference type="InterPro" id="IPR038109">
    <property type="entry name" value="DNA_bind_recomb_sf"/>
</dbReference>
<dbReference type="OrthoDB" id="7735915at2"/>
<dbReference type="PANTHER" id="PTHR30461">
    <property type="entry name" value="DNA-INVERTASE FROM LAMBDOID PROPHAGE"/>
    <property type="match status" value="1"/>
</dbReference>
<dbReference type="PROSITE" id="PS51737">
    <property type="entry name" value="RECOMBINASE_DNA_BIND"/>
    <property type="match status" value="1"/>
</dbReference>
<name>A0A1M5KUI3_9BRAD</name>
<evidence type="ECO:0000259" key="2">
    <source>
        <dbReference type="PROSITE" id="PS51736"/>
    </source>
</evidence>
<dbReference type="GO" id="GO:0000150">
    <property type="term" value="F:DNA strand exchange activity"/>
    <property type="evidence" value="ECO:0007669"/>
    <property type="project" value="InterPro"/>
</dbReference>
<dbReference type="Gene3D" id="3.40.50.1390">
    <property type="entry name" value="Resolvase, N-terminal catalytic domain"/>
    <property type="match status" value="1"/>
</dbReference>
<dbReference type="InterPro" id="IPR006119">
    <property type="entry name" value="Resolv_N"/>
</dbReference>
<dbReference type="Pfam" id="PF00239">
    <property type="entry name" value="Resolvase"/>
    <property type="match status" value="1"/>
</dbReference>
<dbReference type="InterPro" id="IPR050639">
    <property type="entry name" value="SSR_resolvase"/>
</dbReference>
<dbReference type="Pfam" id="PF07508">
    <property type="entry name" value="Recombinase"/>
    <property type="match status" value="1"/>
</dbReference>